<feature type="chain" id="PRO_5027848980" evidence="1">
    <location>
        <begin position="21"/>
        <end position="150"/>
    </location>
</feature>
<feature type="signal peptide" evidence="1">
    <location>
        <begin position="1"/>
        <end position="20"/>
    </location>
</feature>
<keyword evidence="1" id="KW-0732">Signal</keyword>
<protein>
    <submittedName>
        <fullName evidence="2">Uncharacterized protein LOC114325694</fullName>
    </submittedName>
</protein>
<sequence>MVFKVSLLCALLVLVAYSSAYDYSNCPSNTNRQKILTYNAVLPSGYNVRARLPATGYYSRPITCLLVSLEKYFYTFVFSFFFLCRHASVCFFNVSPARGLRTLVTSNMWQSNSTLLPPPPPPPPPSPKCPLACGHYPWNSLNSGRSDRVE</sequence>
<dbReference type="InParanoid" id="A0A6P7F2R4"/>
<gene>
    <name evidence="2" type="primary">LOC114325694</name>
</gene>
<dbReference type="RefSeq" id="XP_028129626.1">
    <property type="nucleotide sequence ID" value="XM_028273825.1"/>
</dbReference>
<dbReference type="OrthoDB" id="10303820at2759"/>
<proteinExistence type="predicted"/>
<evidence type="ECO:0000313" key="2">
    <source>
        <dbReference type="RefSeq" id="XP_028129626.1"/>
    </source>
</evidence>
<reference evidence="2" key="1">
    <citation type="submission" date="2025-08" db="UniProtKB">
        <authorList>
            <consortium name="RefSeq"/>
        </authorList>
    </citation>
    <scope>IDENTIFICATION</scope>
    <source>
        <tissue evidence="2">Whole insect</tissue>
    </source>
</reference>
<name>A0A6P7F2R4_DIAVI</name>
<dbReference type="AlphaFoldDB" id="A0A6P7F2R4"/>
<accession>A0A6P7F2R4</accession>
<evidence type="ECO:0000256" key="1">
    <source>
        <dbReference type="SAM" id="SignalP"/>
    </source>
</evidence>
<organism evidence="2">
    <name type="scientific">Diabrotica virgifera virgifera</name>
    <name type="common">western corn rootworm</name>
    <dbReference type="NCBI Taxonomy" id="50390"/>
    <lineage>
        <taxon>Eukaryota</taxon>
        <taxon>Metazoa</taxon>
        <taxon>Ecdysozoa</taxon>
        <taxon>Arthropoda</taxon>
        <taxon>Hexapoda</taxon>
        <taxon>Insecta</taxon>
        <taxon>Pterygota</taxon>
        <taxon>Neoptera</taxon>
        <taxon>Endopterygota</taxon>
        <taxon>Coleoptera</taxon>
        <taxon>Polyphaga</taxon>
        <taxon>Cucujiformia</taxon>
        <taxon>Chrysomeloidea</taxon>
        <taxon>Chrysomelidae</taxon>
        <taxon>Galerucinae</taxon>
        <taxon>Diabroticina</taxon>
        <taxon>Diabroticites</taxon>
        <taxon>Diabrotica</taxon>
    </lineage>
</organism>